<organism evidence="3 4">
    <name type="scientific">Pseudomonas savastanoi pv. glycinea</name>
    <name type="common">Pseudomonas syringae pv. glycinea</name>
    <dbReference type="NCBI Taxonomy" id="318"/>
    <lineage>
        <taxon>Bacteria</taxon>
        <taxon>Pseudomonadati</taxon>
        <taxon>Pseudomonadota</taxon>
        <taxon>Gammaproteobacteria</taxon>
        <taxon>Pseudomonadales</taxon>
        <taxon>Pseudomonadaceae</taxon>
        <taxon>Pseudomonas</taxon>
    </lineage>
</organism>
<feature type="transmembrane region" description="Helical" evidence="1">
    <location>
        <begin position="31"/>
        <end position="57"/>
    </location>
</feature>
<feature type="domain" description="CHAD" evidence="2">
    <location>
        <begin position="687"/>
        <end position="943"/>
    </location>
</feature>
<dbReference type="EMBL" id="RBPT01000162">
    <property type="protein sequence ID" value="RMO48296.1"/>
    <property type="molecule type" value="Genomic_DNA"/>
</dbReference>
<protein>
    <submittedName>
        <fullName evidence="3">Transglutaminase-like protein</fullName>
    </submittedName>
</protein>
<proteinExistence type="predicted"/>
<dbReference type="PANTHER" id="PTHR42736">
    <property type="entry name" value="PROTEIN-GLUTAMINE GAMMA-GLUTAMYLTRANSFERASE"/>
    <property type="match status" value="1"/>
</dbReference>
<name>A0A3M3VRX5_PSESG</name>
<dbReference type="InterPro" id="IPR038765">
    <property type="entry name" value="Papain-like_cys_pep_sf"/>
</dbReference>
<dbReference type="SUPFAM" id="SSF54001">
    <property type="entry name" value="Cysteine proteinases"/>
    <property type="match status" value="1"/>
</dbReference>
<gene>
    <name evidence="3" type="ORF">ALQ41_04845</name>
</gene>
<dbReference type="Pfam" id="PF13559">
    <property type="entry name" value="DUF4129"/>
    <property type="match status" value="1"/>
</dbReference>
<dbReference type="Pfam" id="PF01841">
    <property type="entry name" value="Transglut_core"/>
    <property type="match status" value="1"/>
</dbReference>
<keyword evidence="1" id="KW-0812">Transmembrane</keyword>
<dbReference type="InterPro" id="IPR052901">
    <property type="entry name" value="Bact_TGase-like"/>
</dbReference>
<dbReference type="Gene3D" id="1.40.20.10">
    <property type="entry name" value="CHAD domain"/>
    <property type="match status" value="1"/>
</dbReference>
<dbReference type="Gene3D" id="3.10.620.30">
    <property type="match status" value="1"/>
</dbReference>
<dbReference type="InterPro" id="IPR038186">
    <property type="entry name" value="CHAD_dom_sf"/>
</dbReference>
<dbReference type="PANTHER" id="PTHR42736:SF1">
    <property type="entry name" value="PROTEIN-GLUTAMINE GAMMA-GLUTAMYLTRANSFERASE"/>
    <property type="match status" value="1"/>
</dbReference>
<dbReference type="InterPro" id="IPR021878">
    <property type="entry name" value="TgpA_N"/>
</dbReference>
<sequence>MPACVGALWSSIMSDKNKALAAAPIPRVSLTWLLLAQALVVLPFALHVPVSITLLWLGCTCWRVQVFRMRARLPGTWIKSGLLVGTAGGVYLARGSLVGLDAGAALLVAAFVLKMLEMNNHRDARVLIFLGFFCVAVGYLFEDNLLWALFSLLPVGALLAALIGLQQADLAGRSTDTLKLAFKLMAQAVPLMLVLFLFFPRLDPLWSLPQPSNKGVTGLSDNMAPGDMAELSKSPALVFRASFEGPIPARNQLYWRGLTLEQFDGRRWSQSARAQTVQIPQWEKRGDPLAYSIVMEASGRPWLPSLDVAETTLPDVRQMSDFRLQRRRPVEQSLLYAVNSWPLSIRDPQSSEQVQRQNLQLPAKGNDQARQWAAELRRRYTTADAMVAAMLGYFSDQPFHYTLKPAPLGNDSIDEFLFASRQGFCAHYAGAMTFVLRAAGIPARVVAGYQGGELNPDGHYLTVRQFDAHAWVEYWQPGIGWRSVDPTAAVAPQRIEQGLEQALAADEAFLQESPYSALRYRNVPWVNAIRLSWDNLNYGWQRWVLGYQGQQQLQILGRWFSGFQAPVFVLGTLFSLGLVALWLFKPWQRESDSQLRVFNAFERLLARHGLRRMPGEGADAFCRRAVLYFPQHAEAIEAFIREFQAQRYAGRLASASRLRHALSTLRRRLPWRLSAVRDRHSWMSVSKGNCMSSMVDHLVAEVLALDVKLLACQARLAVSTDSEALHDLRTTVRRLRSVLRPLRENPAAAELEEAAKAVGQLTTPLRDMQVLAAFLEEQGLNEAAFKRNQYLGNACPRVATSPELSRLLKLIDQFPELLRLQQRQGMLRGLRKTIEKRMDKQWSKLRVAIAEPGHDRHDLRLLIKRVRYAAEAYPELSHQPKNMQARLKAAQGELGDWHDHLQWLAQAAEQPDLAPCIAGWQIGIVRAERKAEASLKRLAKACF</sequence>
<keyword evidence="1" id="KW-1133">Transmembrane helix</keyword>
<dbReference type="SMART" id="SM00880">
    <property type="entry name" value="CHAD"/>
    <property type="match status" value="1"/>
</dbReference>
<dbReference type="PROSITE" id="PS51708">
    <property type="entry name" value="CHAD"/>
    <property type="match status" value="1"/>
</dbReference>
<evidence type="ECO:0000256" key="1">
    <source>
        <dbReference type="SAM" id="Phobius"/>
    </source>
</evidence>
<feature type="transmembrane region" description="Helical" evidence="1">
    <location>
        <begin position="180"/>
        <end position="199"/>
    </location>
</feature>
<evidence type="ECO:0000259" key="2">
    <source>
        <dbReference type="PROSITE" id="PS51708"/>
    </source>
</evidence>
<evidence type="ECO:0000313" key="4">
    <source>
        <dbReference type="Proteomes" id="UP000280599"/>
    </source>
</evidence>
<feature type="transmembrane region" description="Helical" evidence="1">
    <location>
        <begin position="563"/>
        <end position="584"/>
    </location>
</feature>
<feature type="transmembrane region" description="Helical" evidence="1">
    <location>
        <begin position="123"/>
        <end position="141"/>
    </location>
</feature>
<dbReference type="InterPro" id="IPR002931">
    <property type="entry name" value="Transglutaminase-like"/>
</dbReference>
<dbReference type="Proteomes" id="UP000280599">
    <property type="component" value="Unassembled WGS sequence"/>
</dbReference>
<feature type="transmembrane region" description="Helical" evidence="1">
    <location>
        <begin position="147"/>
        <end position="168"/>
    </location>
</feature>
<dbReference type="InterPro" id="IPR025403">
    <property type="entry name" value="TgpA-like_C"/>
</dbReference>
<dbReference type="Pfam" id="PF05235">
    <property type="entry name" value="CHAD"/>
    <property type="match status" value="1"/>
</dbReference>
<dbReference type="Pfam" id="PF11992">
    <property type="entry name" value="TgpA_N"/>
    <property type="match status" value="1"/>
</dbReference>
<accession>A0A3M3VRX5</accession>
<reference evidence="3 4" key="1">
    <citation type="submission" date="2018-08" db="EMBL/GenBank/DDBJ databases">
        <title>Recombination of ecologically and evolutionarily significant loci maintains genetic cohesion in the Pseudomonas syringae species complex.</title>
        <authorList>
            <person name="Dillon M."/>
            <person name="Thakur S."/>
            <person name="Almeida R.N.D."/>
            <person name="Weir B.S."/>
            <person name="Guttman D.S."/>
        </authorList>
    </citation>
    <scope>NUCLEOTIDE SEQUENCE [LARGE SCALE GENOMIC DNA]</scope>
    <source>
        <strain evidence="3 4">ICMP 867</strain>
    </source>
</reference>
<evidence type="ECO:0000313" key="3">
    <source>
        <dbReference type="EMBL" id="RMO48296.1"/>
    </source>
</evidence>
<comment type="caution">
    <text evidence="3">The sequence shown here is derived from an EMBL/GenBank/DDBJ whole genome shotgun (WGS) entry which is preliminary data.</text>
</comment>
<dbReference type="AlphaFoldDB" id="A0A3M3VRX5"/>
<dbReference type="InterPro" id="IPR007899">
    <property type="entry name" value="CHAD_dom"/>
</dbReference>
<dbReference type="SMART" id="SM00460">
    <property type="entry name" value="TGc"/>
    <property type="match status" value="1"/>
</dbReference>
<keyword evidence="1" id="KW-0472">Membrane</keyword>